<dbReference type="SUPFAM" id="SSF52047">
    <property type="entry name" value="RNI-like"/>
    <property type="match status" value="1"/>
</dbReference>
<organism evidence="2 3">
    <name type="scientific">Calocera cornea HHB12733</name>
    <dbReference type="NCBI Taxonomy" id="1353952"/>
    <lineage>
        <taxon>Eukaryota</taxon>
        <taxon>Fungi</taxon>
        <taxon>Dikarya</taxon>
        <taxon>Basidiomycota</taxon>
        <taxon>Agaricomycotina</taxon>
        <taxon>Dacrymycetes</taxon>
        <taxon>Dacrymycetales</taxon>
        <taxon>Dacrymycetaceae</taxon>
        <taxon>Calocera</taxon>
    </lineage>
</organism>
<dbReference type="AlphaFoldDB" id="A0A165FKM6"/>
<dbReference type="EMBL" id="KV423971">
    <property type="protein sequence ID" value="KZT56883.1"/>
    <property type="molecule type" value="Genomic_DNA"/>
</dbReference>
<feature type="region of interest" description="Disordered" evidence="1">
    <location>
        <begin position="295"/>
        <end position="370"/>
    </location>
</feature>
<gene>
    <name evidence="2" type="ORF">CALCODRAFT_300430</name>
</gene>
<protein>
    <submittedName>
        <fullName evidence="2">Uncharacterized protein</fullName>
    </submittedName>
</protein>
<feature type="compositionally biased region" description="Acidic residues" evidence="1">
    <location>
        <begin position="332"/>
        <end position="341"/>
    </location>
</feature>
<proteinExistence type="predicted"/>
<evidence type="ECO:0000256" key="1">
    <source>
        <dbReference type="SAM" id="MobiDB-lite"/>
    </source>
</evidence>
<reference evidence="2 3" key="1">
    <citation type="journal article" date="2016" name="Mol. Biol. Evol.">
        <title>Comparative Genomics of Early-Diverging Mushroom-Forming Fungi Provides Insights into the Origins of Lignocellulose Decay Capabilities.</title>
        <authorList>
            <person name="Nagy L.G."/>
            <person name="Riley R."/>
            <person name="Tritt A."/>
            <person name="Adam C."/>
            <person name="Daum C."/>
            <person name="Floudas D."/>
            <person name="Sun H."/>
            <person name="Yadav J.S."/>
            <person name="Pangilinan J."/>
            <person name="Larsson K.H."/>
            <person name="Matsuura K."/>
            <person name="Barry K."/>
            <person name="Labutti K."/>
            <person name="Kuo R."/>
            <person name="Ohm R.A."/>
            <person name="Bhattacharya S.S."/>
            <person name="Shirouzu T."/>
            <person name="Yoshinaga Y."/>
            <person name="Martin F.M."/>
            <person name="Grigoriev I.V."/>
            <person name="Hibbett D.S."/>
        </authorList>
    </citation>
    <scope>NUCLEOTIDE SEQUENCE [LARGE SCALE GENOMIC DNA]</scope>
    <source>
        <strain evidence="2 3">HHB12733</strain>
    </source>
</reference>
<evidence type="ECO:0000313" key="2">
    <source>
        <dbReference type="EMBL" id="KZT56883.1"/>
    </source>
</evidence>
<dbReference type="InterPro" id="IPR032675">
    <property type="entry name" value="LRR_dom_sf"/>
</dbReference>
<name>A0A165FKM6_9BASI</name>
<sequence length="370" mass="41175">MSTHGIVLVRRPPTDQIILDEDGGEIKGGVVYMRDNGSPPYLTGFPAEHRDAQRNYVPSLFDLCLGVVKERSSLLDSIAEVLNAPQAVRCISALVRSPSDLQFVNPITWLAWVKAYGGALGPELLSYPYLALSDSNVLELSRCPATPSFCLVINLNLNGSRNLDDSSLRQLGMLENLCVLDTGSTGITHAGVQALSQTLMVGSDGELRGPWRLRVWKLARCTRLTGLAVEWLQKWPLLCALELRGTRITTLYRSPGWHECQEEERNLFSEHAVQHLSSLKVAVFPSLPARVDINQEQYKRRDTRMQSPAARPSPAHFLQASRLRRPAFLSESESENSEPDEAVTRRGRNKAAGVERSLEWPLARRKSKAV</sequence>
<dbReference type="Proteomes" id="UP000076842">
    <property type="component" value="Unassembled WGS sequence"/>
</dbReference>
<evidence type="ECO:0000313" key="3">
    <source>
        <dbReference type="Proteomes" id="UP000076842"/>
    </source>
</evidence>
<dbReference type="InParanoid" id="A0A165FKM6"/>
<dbReference type="OrthoDB" id="3215314at2759"/>
<keyword evidence="3" id="KW-1185">Reference proteome</keyword>
<dbReference type="Gene3D" id="3.80.10.10">
    <property type="entry name" value="Ribonuclease Inhibitor"/>
    <property type="match status" value="1"/>
</dbReference>
<accession>A0A165FKM6</accession>